<keyword evidence="3" id="KW-0597">Phosphoprotein</keyword>
<dbReference type="EC" id="6.3.4.21" evidence="2"/>
<dbReference type="PANTHER" id="PTHR11098">
    <property type="entry name" value="NICOTINATE PHOSPHORIBOSYLTRANSFERASE"/>
    <property type="match status" value="1"/>
</dbReference>
<dbReference type="Gene3D" id="3.20.20.70">
    <property type="entry name" value="Aldolase class I"/>
    <property type="match status" value="1"/>
</dbReference>
<dbReference type="EMBL" id="CP045891">
    <property type="protein sequence ID" value="QQP57542.1"/>
    <property type="molecule type" value="Genomic_DNA"/>
</dbReference>
<evidence type="ECO:0000256" key="3">
    <source>
        <dbReference type="ARBA" id="ARBA00022553"/>
    </source>
</evidence>
<dbReference type="AlphaFoldDB" id="A0A7T8KKB8"/>
<gene>
    <name evidence="7" type="ORF">FKW44_002564</name>
</gene>
<sequence length="78" mass="8680">MALHDLGYKPMGIRIDSGDLAYLSRVARQTFVTVASHFEVEWFSTLLIVVSNDINEETILSLNDQGHSIDCFGIGTHL</sequence>
<dbReference type="UniPathway" id="UPA00253">
    <property type="reaction ID" value="UER00457"/>
</dbReference>
<dbReference type="Proteomes" id="UP000595437">
    <property type="component" value="Chromosome 2"/>
</dbReference>
<comment type="pathway">
    <text evidence="1">Cofactor biosynthesis; NAD(+) biosynthesis; nicotinate D-ribonucleotide from nicotinate: step 1/1.</text>
</comment>
<dbReference type="GO" id="GO:0005829">
    <property type="term" value="C:cytosol"/>
    <property type="evidence" value="ECO:0007669"/>
    <property type="project" value="TreeGrafter"/>
</dbReference>
<feature type="non-terminal residue" evidence="7">
    <location>
        <position position="78"/>
    </location>
</feature>
<keyword evidence="5" id="KW-0662">Pyridine nucleotide biosynthesis</keyword>
<reference evidence="8" key="1">
    <citation type="submission" date="2021-01" db="EMBL/GenBank/DDBJ databases">
        <title>Caligus Genome Assembly.</title>
        <authorList>
            <person name="Gallardo-Escarate C."/>
        </authorList>
    </citation>
    <scope>NUCLEOTIDE SEQUENCE [LARGE SCALE GENOMIC DNA]</scope>
</reference>
<evidence type="ECO:0000256" key="2">
    <source>
        <dbReference type="ARBA" id="ARBA00013236"/>
    </source>
</evidence>
<evidence type="ECO:0000313" key="8">
    <source>
        <dbReference type="Proteomes" id="UP000595437"/>
    </source>
</evidence>
<comment type="catalytic activity">
    <reaction evidence="6">
        <text>5-phospho-alpha-D-ribose 1-diphosphate + nicotinate + ATP + H2O = nicotinate beta-D-ribonucleotide + ADP + phosphate + diphosphate</text>
        <dbReference type="Rhea" id="RHEA:36163"/>
        <dbReference type="ChEBI" id="CHEBI:15377"/>
        <dbReference type="ChEBI" id="CHEBI:30616"/>
        <dbReference type="ChEBI" id="CHEBI:32544"/>
        <dbReference type="ChEBI" id="CHEBI:33019"/>
        <dbReference type="ChEBI" id="CHEBI:43474"/>
        <dbReference type="ChEBI" id="CHEBI:57502"/>
        <dbReference type="ChEBI" id="CHEBI:58017"/>
        <dbReference type="ChEBI" id="CHEBI:456216"/>
        <dbReference type="EC" id="6.3.4.21"/>
    </reaction>
</comment>
<dbReference type="OrthoDB" id="193380at2759"/>
<dbReference type="InterPro" id="IPR007229">
    <property type="entry name" value="Nic_PRibTrfase-Fam"/>
</dbReference>
<organism evidence="7 8">
    <name type="scientific">Caligus rogercresseyi</name>
    <name type="common">Sea louse</name>
    <dbReference type="NCBI Taxonomy" id="217165"/>
    <lineage>
        <taxon>Eukaryota</taxon>
        <taxon>Metazoa</taxon>
        <taxon>Ecdysozoa</taxon>
        <taxon>Arthropoda</taxon>
        <taxon>Crustacea</taxon>
        <taxon>Multicrustacea</taxon>
        <taxon>Hexanauplia</taxon>
        <taxon>Copepoda</taxon>
        <taxon>Siphonostomatoida</taxon>
        <taxon>Caligidae</taxon>
        <taxon>Caligus</taxon>
    </lineage>
</organism>
<keyword evidence="8" id="KW-1185">Reference proteome</keyword>
<dbReference type="InterPro" id="IPR036068">
    <property type="entry name" value="Nicotinate_pribotase-like_C"/>
</dbReference>
<protein>
    <recommendedName>
        <fullName evidence="2">nicotinate phosphoribosyltransferase</fullName>
        <ecNumber evidence="2">6.3.4.21</ecNumber>
    </recommendedName>
</protein>
<evidence type="ECO:0000313" key="7">
    <source>
        <dbReference type="EMBL" id="QQP57542.1"/>
    </source>
</evidence>
<dbReference type="GO" id="GO:0004516">
    <property type="term" value="F:nicotinate phosphoribosyltransferase activity"/>
    <property type="evidence" value="ECO:0007669"/>
    <property type="project" value="UniProtKB-EC"/>
</dbReference>
<name>A0A7T8KKB8_CALRO</name>
<proteinExistence type="predicted"/>
<dbReference type="GO" id="GO:0034355">
    <property type="term" value="P:NAD+ biosynthetic process via the salvage pathway"/>
    <property type="evidence" value="ECO:0007669"/>
    <property type="project" value="TreeGrafter"/>
</dbReference>
<dbReference type="InterPro" id="IPR013785">
    <property type="entry name" value="Aldolase_TIM"/>
</dbReference>
<evidence type="ECO:0000256" key="6">
    <source>
        <dbReference type="ARBA" id="ARBA00048668"/>
    </source>
</evidence>
<dbReference type="SUPFAM" id="SSF51690">
    <property type="entry name" value="Nicotinate/Quinolinate PRTase C-terminal domain-like"/>
    <property type="match status" value="1"/>
</dbReference>
<evidence type="ECO:0000256" key="5">
    <source>
        <dbReference type="ARBA" id="ARBA00022642"/>
    </source>
</evidence>
<evidence type="ECO:0000256" key="4">
    <source>
        <dbReference type="ARBA" id="ARBA00022598"/>
    </source>
</evidence>
<accession>A0A7T8KKB8</accession>
<dbReference type="PANTHER" id="PTHR11098:SF1">
    <property type="entry name" value="NICOTINATE PHOSPHORIBOSYLTRANSFERASE"/>
    <property type="match status" value="1"/>
</dbReference>
<evidence type="ECO:0000256" key="1">
    <source>
        <dbReference type="ARBA" id="ARBA00004952"/>
    </source>
</evidence>
<keyword evidence="4" id="KW-0436">Ligase</keyword>